<dbReference type="EMBL" id="JAUSUC010000008">
    <property type="protein sequence ID" value="MDQ0214596.1"/>
    <property type="molecule type" value="Genomic_DNA"/>
</dbReference>
<gene>
    <name evidence="1" type="ORF">J2S13_000992</name>
</gene>
<accession>A0AAJ1T3K2</accession>
<evidence type="ECO:0000313" key="1">
    <source>
        <dbReference type="EMBL" id="MDQ0214596.1"/>
    </source>
</evidence>
<dbReference type="RefSeq" id="WP_370873955.1">
    <property type="nucleotide sequence ID" value="NZ_JAUSUC010000008.1"/>
</dbReference>
<keyword evidence="2" id="KW-1185">Reference proteome</keyword>
<comment type="caution">
    <text evidence="1">The sequence shown here is derived from an EMBL/GenBank/DDBJ whole genome shotgun (WGS) entry which is preliminary data.</text>
</comment>
<dbReference type="Proteomes" id="UP001237207">
    <property type="component" value="Unassembled WGS sequence"/>
</dbReference>
<sequence>MTKVRANEKSLMSSNGENQIFGVDFHHFIQKEQESNSIELASEFGLSLREVQLLKKKLERS</sequence>
<evidence type="ECO:0000313" key="2">
    <source>
        <dbReference type="Proteomes" id="UP001237207"/>
    </source>
</evidence>
<evidence type="ECO:0008006" key="3">
    <source>
        <dbReference type="Google" id="ProtNLM"/>
    </source>
</evidence>
<name>A0AAJ1T3K2_9BACI</name>
<reference evidence="1" key="1">
    <citation type="submission" date="2023-07" db="EMBL/GenBank/DDBJ databases">
        <title>Genomic Encyclopedia of Type Strains, Phase IV (KMG-IV): sequencing the most valuable type-strain genomes for metagenomic binning, comparative biology and taxonomic classification.</title>
        <authorList>
            <person name="Goeker M."/>
        </authorList>
    </citation>
    <scope>NUCLEOTIDE SEQUENCE</scope>
    <source>
        <strain evidence="1">DSM 23947</strain>
    </source>
</reference>
<dbReference type="AlphaFoldDB" id="A0AAJ1T3K2"/>
<protein>
    <recommendedName>
        <fullName evidence="3">RNA polymerase subunit sigma-70</fullName>
    </recommendedName>
</protein>
<proteinExistence type="predicted"/>
<organism evidence="1 2">
    <name type="scientific">Oikeobacillus pervagus</name>
    <dbReference type="NCBI Taxonomy" id="1325931"/>
    <lineage>
        <taxon>Bacteria</taxon>
        <taxon>Bacillati</taxon>
        <taxon>Bacillota</taxon>
        <taxon>Bacilli</taxon>
        <taxon>Bacillales</taxon>
        <taxon>Bacillaceae</taxon>
        <taxon>Oikeobacillus</taxon>
    </lineage>
</organism>